<accession>A0AAD4LMB8</accession>
<dbReference type="Proteomes" id="UP001201163">
    <property type="component" value="Unassembled WGS sequence"/>
</dbReference>
<reference evidence="1" key="1">
    <citation type="submission" date="2022-01" db="EMBL/GenBank/DDBJ databases">
        <title>Comparative genomics reveals a dynamic genome evolution in the ectomycorrhizal milk-cap (Lactarius) mushrooms.</title>
        <authorList>
            <consortium name="DOE Joint Genome Institute"/>
            <person name="Lebreton A."/>
            <person name="Tang N."/>
            <person name="Kuo A."/>
            <person name="LaButti K."/>
            <person name="Drula E."/>
            <person name="Barry K."/>
            <person name="Clum A."/>
            <person name="Lipzen A."/>
            <person name="Mousain D."/>
            <person name="Ng V."/>
            <person name="Wang R."/>
            <person name="Wang X."/>
            <person name="Dai Y."/>
            <person name="Henrissat B."/>
            <person name="Grigoriev I.V."/>
            <person name="Guerin-Laguette A."/>
            <person name="Yu F."/>
            <person name="Martin F.M."/>
        </authorList>
    </citation>
    <scope>NUCLEOTIDE SEQUENCE</scope>
    <source>
        <strain evidence="1">QP</strain>
    </source>
</reference>
<keyword evidence="2" id="KW-1185">Reference proteome</keyword>
<dbReference type="AlphaFoldDB" id="A0AAD4LMB8"/>
<evidence type="ECO:0000313" key="1">
    <source>
        <dbReference type="EMBL" id="KAH8996018.1"/>
    </source>
</evidence>
<protein>
    <submittedName>
        <fullName evidence="1">Uncharacterized protein</fullName>
    </submittedName>
</protein>
<comment type="caution">
    <text evidence="1">The sequence shown here is derived from an EMBL/GenBank/DDBJ whole genome shotgun (WGS) entry which is preliminary data.</text>
</comment>
<gene>
    <name evidence="1" type="ORF">EDB92DRAFT_1844660</name>
</gene>
<name>A0AAD4LMB8_9AGAM</name>
<proteinExistence type="predicted"/>
<sequence>MIGKHKFVVDPRQSKRSTTVTYIHRRTDLISPVNDGALCRFAYSLKDRRLACVRPSYNEHSKLDFWKSTTRLLGVHWNDGTHRFGFPVHKGHGDAMVAIYITTFQTDNLVISELVWLKLDRNLSNRYFEKCSLDGQGSTSHSTGAVLEFVRLACGAGIVLEHELEIGCRTCLDKIDRYFYATILVILRTKGSLIVHISYRS</sequence>
<evidence type="ECO:0000313" key="2">
    <source>
        <dbReference type="Proteomes" id="UP001201163"/>
    </source>
</evidence>
<dbReference type="EMBL" id="JAKELL010000010">
    <property type="protein sequence ID" value="KAH8996018.1"/>
    <property type="molecule type" value="Genomic_DNA"/>
</dbReference>
<organism evidence="1 2">
    <name type="scientific">Lactarius akahatsu</name>
    <dbReference type="NCBI Taxonomy" id="416441"/>
    <lineage>
        <taxon>Eukaryota</taxon>
        <taxon>Fungi</taxon>
        <taxon>Dikarya</taxon>
        <taxon>Basidiomycota</taxon>
        <taxon>Agaricomycotina</taxon>
        <taxon>Agaricomycetes</taxon>
        <taxon>Russulales</taxon>
        <taxon>Russulaceae</taxon>
        <taxon>Lactarius</taxon>
    </lineage>
</organism>